<dbReference type="EMBL" id="DRGM01000196">
    <property type="protein sequence ID" value="HEA18726.1"/>
    <property type="molecule type" value="Genomic_DNA"/>
</dbReference>
<gene>
    <name evidence="2" type="ORF">ENH88_20210</name>
</gene>
<dbReference type="AlphaFoldDB" id="A0A7V1GGB0"/>
<evidence type="ECO:0000259" key="1">
    <source>
        <dbReference type="Pfam" id="PF14706"/>
    </source>
</evidence>
<dbReference type="InterPro" id="IPR014735">
    <property type="entry name" value="Transposase_Tn5-like_N"/>
</dbReference>
<dbReference type="Pfam" id="PF14706">
    <property type="entry name" value="Tnp_DNA_bind"/>
    <property type="match status" value="1"/>
</dbReference>
<dbReference type="InterPro" id="IPR038215">
    <property type="entry name" value="TN5-like_N_sf"/>
</dbReference>
<name>A0A7V1GGB0_9GAMM</name>
<protein>
    <submittedName>
        <fullName evidence="2">IS4 family transposase</fullName>
    </submittedName>
</protein>
<comment type="caution">
    <text evidence="2">The sequence shown here is derived from an EMBL/GenBank/DDBJ whole genome shotgun (WGS) entry which is preliminary data.</text>
</comment>
<sequence length="73" mass="7952">MNMVSNESLEWAQLIFSKAKLTDPRRTKRLVKIAASLASNAGKSSMSSAEILSLRIKRYAPSILAGSGQDDIK</sequence>
<accession>A0A7V1GGB0</accession>
<proteinExistence type="predicted"/>
<evidence type="ECO:0000313" key="2">
    <source>
        <dbReference type="EMBL" id="HEA18726.1"/>
    </source>
</evidence>
<organism evidence="2">
    <name type="scientific">Pseudoalteromonas prydzensis</name>
    <dbReference type="NCBI Taxonomy" id="182141"/>
    <lineage>
        <taxon>Bacteria</taxon>
        <taxon>Pseudomonadati</taxon>
        <taxon>Pseudomonadota</taxon>
        <taxon>Gammaproteobacteria</taxon>
        <taxon>Alteromonadales</taxon>
        <taxon>Pseudoalteromonadaceae</taxon>
        <taxon>Pseudoalteromonas</taxon>
    </lineage>
</organism>
<dbReference type="Gene3D" id="1.10.246.40">
    <property type="entry name" value="Tn5 transposase, domain 1"/>
    <property type="match status" value="1"/>
</dbReference>
<feature type="non-terminal residue" evidence="2">
    <location>
        <position position="73"/>
    </location>
</feature>
<dbReference type="Proteomes" id="UP000886188">
    <property type="component" value="Unassembled WGS sequence"/>
</dbReference>
<reference evidence="2" key="1">
    <citation type="journal article" date="2020" name="mSystems">
        <title>Genome- and Community-Level Interaction Insights into Carbon Utilization and Element Cycling Functions of Hydrothermarchaeota in Hydrothermal Sediment.</title>
        <authorList>
            <person name="Zhou Z."/>
            <person name="Liu Y."/>
            <person name="Xu W."/>
            <person name="Pan J."/>
            <person name="Luo Z.H."/>
            <person name="Li M."/>
        </authorList>
    </citation>
    <scope>NUCLEOTIDE SEQUENCE [LARGE SCALE GENOMIC DNA]</scope>
    <source>
        <strain evidence="2">HyVt-346</strain>
    </source>
</reference>
<feature type="domain" description="Transposase Tn5-like N-terminal" evidence="1">
    <location>
        <begin position="10"/>
        <end position="44"/>
    </location>
</feature>